<comment type="similarity">
    <text evidence="7 10">Belongs to the QueC family.</text>
</comment>
<comment type="cofactor">
    <cofactor evidence="10">
        <name>Zn(2+)</name>
        <dbReference type="ChEBI" id="CHEBI:29105"/>
    </cofactor>
    <text evidence="10">Binds 1 zinc ion per subunit.</text>
</comment>
<evidence type="ECO:0000256" key="4">
    <source>
        <dbReference type="ARBA" id="ARBA00022741"/>
    </source>
</evidence>
<dbReference type="EMBL" id="JPSP01000009">
    <property type="protein sequence ID" value="KFF41336.1"/>
    <property type="molecule type" value="Genomic_DNA"/>
</dbReference>
<proteinExistence type="inferred from homology"/>
<dbReference type="PANTHER" id="PTHR42914">
    <property type="entry name" value="7-CYANO-7-DEAZAGUANINE SYNTHASE"/>
    <property type="match status" value="1"/>
</dbReference>
<evidence type="ECO:0000313" key="11">
    <source>
        <dbReference type="EMBL" id="KFF41336.1"/>
    </source>
</evidence>
<dbReference type="Gene3D" id="3.40.50.620">
    <property type="entry name" value="HUPs"/>
    <property type="match status" value="1"/>
</dbReference>
<dbReference type="InterPro" id="IPR014729">
    <property type="entry name" value="Rossmann-like_a/b/a_fold"/>
</dbReference>
<keyword evidence="10" id="KW-0671">Queuosine biosynthesis</keyword>
<name>A0A086CGM2_9CHRO</name>
<comment type="catalytic activity">
    <reaction evidence="9 10">
        <text>7-carboxy-7-carbaguanine + NH4(+) + 2 ATP = 7-cyano-7-carbaguanine + 2 AMP + 2 diphosphate + 2 H(+)</text>
        <dbReference type="Rhea" id="RHEA:27982"/>
        <dbReference type="ChEBI" id="CHEBI:15378"/>
        <dbReference type="ChEBI" id="CHEBI:28938"/>
        <dbReference type="ChEBI" id="CHEBI:30616"/>
        <dbReference type="ChEBI" id="CHEBI:33019"/>
        <dbReference type="ChEBI" id="CHEBI:45075"/>
        <dbReference type="ChEBI" id="CHEBI:61036"/>
        <dbReference type="ChEBI" id="CHEBI:456215"/>
        <dbReference type="EC" id="6.3.4.20"/>
    </reaction>
</comment>
<dbReference type="PANTHER" id="PTHR42914:SF1">
    <property type="entry name" value="7-CYANO-7-DEAZAGUANINE SYNTHASE"/>
    <property type="match status" value="1"/>
</dbReference>
<dbReference type="GO" id="GO:0008270">
    <property type="term" value="F:zinc ion binding"/>
    <property type="evidence" value="ECO:0007669"/>
    <property type="project" value="UniProtKB-UniRule"/>
</dbReference>
<dbReference type="SUPFAM" id="SSF52402">
    <property type="entry name" value="Adenine nucleotide alpha hydrolases-like"/>
    <property type="match status" value="1"/>
</dbReference>
<keyword evidence="4 10" id="KW-0547">Nucleotide-binding</keyword>
<dbReference type="AlphaFoldDB" id="A0A086CGM2"/>
<evidence type="ECO:0000256" key="1">
    <source>
        <dbReference type="ARBA" id="ARBA00005061"/>
    </source>
</evidence>
<dbReference type="HAMAP" id="MF_01633">
    <property type="entry name" value="QueC"/>
    <property type="match status" value="1"/>
</dbReference>
<accession>A0A086CGM2</accession>
<evidence type="ECO:0000256" key="10">
    <source>
        <dbReference type="HAMAP-Rule" id="MF_01633"/>
    </source>
</evidence>
<evidence type="ECO:0000256" key="8">
    <source>
        <dbReference type="ARBA" id="ARBA00039149"/>
    </source>
</evidence>
<dbReference type="NCBIfam" id="TIGR00364">
    <property type="entry name" value="7-cyano-7-deazaguanine synthase QueC"/>
    <property type="match status" value="1"/>
</dbReference>
<dbReference type="GO" id="GO:0008616">
    <property type="term" value="P:tRNA queuosine(34) biosynthetic process"/>
    <property type="evidence" value="ECO:0007669"/>
    <property type="project" value="UniProtKB-UniRule"/>
</dbReference>
<dbReference type="UniPathway" id="UPA00391"/>
<dbReference type="STRING" id="1527444.ucyna2_00860"/>
<dbReference type="CDD" id="cd01995">
    <property type="entry name" value="QueC-like"/>
    <property type="match status" value="1"/>
</dbReference>
<dbReference type="InterPro" id="IPR018317">
    <property type="entry name" value="QueC"/>
</dbReference>
<dbReference type="PATRIC" id="fig|1527444.3.peg.816"/>
<gene>
    <name evidence="10" type="primary">queC</name>
    <name evidence="11" type="ORF">ucyna2_00860</name>
</gene>
<sequence length="234" mass="25253">MSDKSLAVVLLSGGLDSATSAAIAASQGYELIALSFSYGQLHQKELKSARIIAKELDINSHHIVNVDISQWGGSSLTDKSLAIPLSGVNPYQIPSTYVPGRNTVFIALALSLAEAKGAKAIYLGINMIDYSGYPDCRSEYLKTYQDLAKLSSKAGIEGNAPQLIAPLIKKNKVDIIKEAVRLGVPIEKTWSCYQGGHEACGLCDSCRIRDQALIEAGYPFLVTTKGKEIYNLNR</sequence>
<organism evidence="11 12">
    <name type="scientific">Candidatus Atelocyanobacterium thalassa isolate SIO64986</name>
    <dbReference type="NCBI Taxonomy" id="1527444"/>
    <lineage>
        <taxon>Bacteria</taxon>
        <taxon>Bacillati</taxon>
        <taxon>Cyanobacteriota</taxon>
        <taxon>Cyanophyceae</taxon>
        <taxon>Oscillatoriophycideae</taxon>
        <taxon>Chroococcales</taxon>
        <taxon>Aphanothecaceae</taxon>
        <taxon>Candidatus Atelocyanobacterium</taxon>
        <taxon>Candidatus Atelocyanobacterium thalassae</taxon>
    </lineage>
</organism>
<reference evidence="11 12" key="1">
    <citation type="submission" date="2014-08" db="EMBL/GenBank/DDBJ databases">
        <title>Comparative genomics reveals surprising divergence of two closely related strains of uncultivated UCYN-A cyanobacteria.</title>
        <authorList>
            <person name="Bombar D."/>
            <person name="Heller P."/>
            <person name="Sanchez-Baracaldo P."/>
            <person name="Carter B.J."/>
            <person name="Zert J.P."/>
        </authorList>
    </citation>
    <scope>NUCLEOTIDE SEQUENCE [LARGE SCALE GENOMIC DNA]</scope>
</reference>
<feature type="binding site" evidence="10">
    <location>
        <position position="200"/>
    </location>
    <ligand>
        <name>Zn(2+)</name>
        <dbReference type="ChEBI" id="CHEBI:29105"/>
    </ligand>
</feature>
<keyword evidence="2 10" id="KW-0436">Ligase</keyword>
<feature type="binding site" evidence="10">
    <location>
        <position position="206"/>
    </location>
    <ligand>
        <name>Zn(2+)</name>
        <dbReference type="ChEBI" id="CHEBI:29105"/>
    </ligand>
</feature>
<keyword evidence="5 10" id="KW-0862">Zinc</keyword>
<dbReference type="GO" id="GO:0016879">
    <property type="term" value="F:ligase activity, forming carbon-nitrogen bonds"/>
    <property type="evidence" value="ECO:0007669"/>
    <property type="project" value="UniProtKB-UniRule"/>
</dbReference>
<dbReference type="PIRSF" id="PIRSF006293">
    <property type="entry name" value="ExsB"/>
    <property type="match status" value="1"/>
</dbReference>
<comment type="function">
    <text evidence="10">Catalyzes the ATP-dependent conversion of 7-carboxy-7-deazaguanine (CDG) to 7-cyano-7-deazaguanine (preQ(0)).</text>
</comment>
<evidence type="ECO:0000256" key="9">
    <source>
        <dbReference type="ARBA" id="ARBA00047890"/>
    </source>
</evidence>
<evidence type="ECO:0000256" key="2">
    <source>
        <dbReference type="ARBA" id="ARBA00022598"/>
    </source>
</evidence>
<keyword evidence="6 10" id="KW-0067">ATP-binding</keyword>
<dbReference type="Proteomes" id="UP000028922">
    <property type="component" value="Unassembled WGS sequence"/>
</dbReference>
<dbReference type="GO" id="GO:0005524">
    <property type="term" value="F:ATP binding"/>
    <property type="evidence" value="ECO:0007669"/>
    <property type="project" value="UniProtKB-UniRule"/>
</dbReference>
<dbReference type="eggNOG" id="COG0603">
    <property type="taxonomic scope" value="Bacteria"/>
</dbReference>
<dbReference type="EC" id="6.3.4.20" evidence="8 10"/>
<evidence type="ECO:0000256" key="3">
    <source>
        <dbReference type="ARBA" id="ARBA00022723"/>
    </source>
</evidence>
<feature type="binding site" evidence="10">
    <location>
        <position position="203"/>
    </location>
    <ligand>
        <name>Zn(2+)</name>
        <dbReference type="ChEBI" id="CHEBI:29105"/>
    </ligand>
</feature>
<comment type="pathway">
    <text evidence="1 10">Purine metabolism; 7-cyano-7-deazaguanine biosynthesis.</text>
</comment>
<feature type="binding site" evidence="10">
    <location>
        <position position="192"/>
    </location>
    <ligand>
        <name>Zn(2+)</name>
        <dbReference type="ChEBI" id="CHEBI:29105"/>
    </ligand>
</feature>
<evidence type="ECO:0000256" key="6">
    <source>
        <dbReference type="ARBA" id="ARBA00022840"/>
    </source>
</evidence>
<keyword evidence="3 10" id="KW-0479">Metal-binding</keyword>
<evidence type="ECO:0000256" key="7">
    <source>
        <dbReference type="ARBA" id="ARBA00037993"/>
    </source>
</evidence>
<evidence type="ECO:0000256" key="5">
    <source>
        <dbReference type="ARBA" id="ARBA00022833"/>
    </source>
</evidence>
<comment type="caution">
    <text evidence="11">The sequence shown here is derived from an EMBL/GenBank/DDBJ whole genome shotgun (WGS) entry which is preliminary data.</text>
</comment>
<evidence type="ECO:0000313" key="12">
    <source>
        <dbReference type="Proteomes" id="UP000028922"/>
    </source>
</evidence>
<protein>
    <recommendedName>
        <fullName evidence="8 10">7-cyano-7-deazaguanine synthase</fullName>
        <ecNumber evidence="8 10">6.3.4.20</ecNumber>
    </recommendedName>
    <alternativeName>
        <fullName evidence="10">7-cyano-7-carbaguanine synthase</fullName>
    </alternativeName>
    <alternativeName>
        <fullName evidence="10">PreQ(0) synthase</fullName>
    </alternativeName>
    <alternativeName>
        <fullName evidence="10">Queuosine biosynthesis protein QueC</fullName>
    </alternativeName>
</protein>
<feature type="binding site" evidence="10">
    <location>
        <begin position="11"/>
        <end position="21"/>
    </location>
    <ligand>
        <name>ATP</name>
        <dbReference type="ChEBI" id="CHEBI:30616"/>
    </ligand>
</feature>
<dbReference type="Pfam" id="PF06508">
    <property type="entry name" value="QueC"/>
    <property type="match status" value="1"/>
</dbReference>